<dbReference type="AlphaFoldDB" id="A0AAW2SRH3"/>
<protein>
    <submittedName>
        <fullName evidence="2">Uncharacterized protein</fullName>
    </submittedName>
</protein>
<reference evidence="2" key="2">
    <citation type="journal article" date="2024" name="Plant">
        <title>Genomic evolution and insights into agronomic trait innovations of Sesamum species.</title>
        <authorList>
            <person name="Miao H."/>
            <person name="Wang L."/>
            <person name="Qu L."/>
            <person name="Liu H."/>
            <person name="Sun Y."/>
            <person name="Le M."/>
            <person name="Wang Q."/>
            <person name="Wei S."/>
            <person name="Zheng Y."/>
            <person name="Lin W."/>
            <person name="Duan Y."/>
            <person name="Cao H."/>
            <person name="Xiong S."/>
            <person name="Wang X."/>
            <person name="Wei L."/>
            <person name="Li C."/>
            <person name="Ma Q."/>
            <person name="Ju M."/>
            <person name="Zhao R."/>
            <person name="Li G."/>
            <person name="Mu C."/>
            <person name="Tian Q."/>
            <person name="Mei H."/>
            <person name="Zhang T."/>
            <person name="Gao T."/>
            <person name="Zhang H."/>
        </authorList>
    </citation>
    <scope>NUCLEOTIDE SEQUENCE</scope>
    <source>
        <strain evidence="2">KEN1</strain>
    </source>
</reference>
<proteinExistence type="predicted"/>
<comment type="caution">
    <text evidence="2">The sequence shown here is derived from an EMBL/GenBank/DDBJ whole genome shotgun (WGS) entry which is preliminary data.</text>
</comment>
<evidence type="ECO:0000313" key="2">
    <source>
        <dbReference type="EMBL" id="KAL0394842.1"/>
    </source>
</evidence>
<evidence type="ECO:0000256" key="1">
    <source>
        <dbReference type="SAM" id="MobiDB-lite"/>
    </source>
</evidence>
<name>A0AAW2SRH3_9LAMI</name>
<sequence length="52" mass="5999">MAVGRVQGYRNKGTGGEDKETRERKPLAVKRLRESERLKGEMRRMRKLGLGL</sequence>
<accession>A0AAW2SRH3</accession>
<gene>
    <name evidence="2" type="ORF">Slati_4450400</name>
</gene>
<feature type="compositionally biased region" description="Basic and acidic residues" evidence="1">
    <location>
        <begin position="15"/>
        <end position="29"/>
    </location>
</feature>
<feature type="region of interest" description="Disordered" evidence="1">
    <location>
        <begin position="1"/>
        <end position="29"/>
    </location>
</feature>
<reference evidence="2" key="1">
    <citation type="submission" date="2020-06" db="EMBL/GenBank/DDBJ databases">
        <authorList>
            <person name="Li T."/>
            <person name="Hu X."/>
            <person name="Zhang T."/>
            <person name="Song X."/>
            <person name="Zhang H."/>
            <person name="Dai N."/>
            <person name="Sheng W."/>
            <person name="Hou X."/>
            <person name="Wei L."/>
        </authorList>
    </citation>
    <scope>NUCLEOTIDE SEQUENCE</scope>
    <source>
        <strain evidence="2">KEN1</strain>
        <tissue evidence="2">Leaf</tissue>
    </source>
</reference>
<organism evidence="2">
    <name type="scientific">Sesamum latifolium</name>
    <dbReference type="NCBI Taxonomy" id="2727402"/>
    <lineage>
        <taxon>Eukaryota</taxon>
        <taxon>Viridiplantae</taxon>
        <taxon>Streptophyta</taxon>
        <taxon>Embryophyta</taxon>
        <taxon>Tracheophyta</taxon>
        <taxon>Spermatophyta</taxon>
        <taxon>Magnoliopsida</taxon>
        <taxon>eudicotyledons</taxon>
        <taxon>Gunneridae</taxon>
        <taxon>Pentapetalae</taxon>
        <taxon>asterids</taxon>
        <taxon>lamiids</taxon>
        <taxon>Lamiales</taxon>
        <taxon>Pedaliaceae</taxon>
        <taxon>Sesamum</taxon>
    </lineage>
</organism>
<dbReference type="EMBL" id="JACGWN010000016">
    <property type="protein sequence ID" value="KAL0394842.1"/>
    <property type="molecule type" value="Genomic_DNA"/>
</dbReference>